<keyword evidence="8 9" id="KW-0676">Redox-active center</keyword>
<keyword evidence="6 9" id="KW-0560">Oxidoreductase</keyword>
<evidence type="ECO:0000256" key="4">
    <source>
        <dbReference type="ARBA" id="ARBA00022827"/>
    </source>
</evidence>
<sequence length="1042" mass="113502">MNRTDLDVAKVQTVEADQPLERQVEDSTARQDLQKEPRAEETATKRSQEPPAEKTAAAPKEFQEQSTQGVAAAPKELQEQLQAAAKAPSFRAEHWPRVPPPRPPPEPKKPSPGVVPLHVRLRRRWWITSEAFVEMLGKMRNQSVKGQMYMEGLWSLIQDPPKGQKPFTGGDHLTFDDFAAALLYDTQDALQPKPGLLAQDTQSLAKILQRLEGFVTSETHTLDPEHDWSLKPEVFGKACWDAVAAAQVAFPGKVRASNKYPMGGFSGQRHLLFVGLPLALYCSDCPHLYQVLQRMRGLASLDEGAPTAETLRQKLDHDGRPYSVLVYALMAAWQALFVVRHCGISLEPLAPKGGALIFRGLWVPEEVDEHWAEHTWSFNSFSRSVEGVLSVLGFYGNATGSAAEALAMKDAHILILVARFQSEAGGGRWALPVQLFGGGENAFPASIEQEVLVPPFCKYHFLPQLQVCSTDDLAERQKRIQLLEQRWSLSLEQAAERRLRTCLEQIGLALFLSPMASWSAVKADGPVPEGDHVGVWPLDEHNVRLLDAVHPKDWAPPERPETFVYDLIALGAGAGGLVSAKQSARRGAKSALIEMHLAGGDCLNVGCVPSKALLRCARAVAEVRRSSELGMAGTSAAVHFERVMERMRRLRADIAPVDAHTTSRDVGVDVYMGKACFTGKNELKVGERTLRFRKAVIATGGRARVPPISGLDSVPYLTNASLFNLTKLPPRLVILGAGPISLEMAQAFGRFGSRVTVLEVAPEILGAEDADAKALLQQVLEEEGIEIRTNCMVTSVAHKPAAAEGEWPEIQLQLADASVHCEAFLVAAGRVPNVEGLGLEAAGVDCAASGVKVNDDLTTTNPDILAVGDVIERVDTRFTHMSGTMAGMAVQNALFPGQGLPVNAPSGKLSEIVVPRCTYTEPEIASCGVSNEKLASRQNLEVDVFKASIEHNDRAILEGSRRGYVKILCRKGTEEIIGATIVAEHAGEMLAEITLAIQHRLGLSQIAHTVHPYPTLGEAVQQCALNYNRARWAKMQTKAGYS</sequence>
<feature type="compositionally biased region" description="Low complexity" evidence="10">
    <location>
        <begin position="71"/>
        <end position="88"/>
    </location>
</feature>
<proteinExistence type="inferred from homology"/>
<reference evidence="13 14" key="1">
    <citation type="submission" date="2024-02" db="EMBL/GenBank/DDBJ databases">
        <authorList>
            <person name="Chen Y."/>
            <person name="Shah S."/>
            <person name="Dougan E. K."/>
            <person name="Thang M."/>
            <person name="Chan C."/>
        </authorList>
    </citation>
    <scope>NUCLEOTIDE SEQUENCE [LARGE SCALE GENOMIC DNA]</scope>
</reference>
<evidence type="ECO:0000256" key="6">
    <source>
        <dbReference type="ARBA" id="ARBA00023002"/>
    </source>
</evidence>
<protein>
    <recommendedName>
        <fullName evidence="15">Mercuric reductase</fullName>
    </recommendedName>
</protein>
<evidence type="ECO:0000256" key="3">
    <source>
        <dbReference type="ARBA" id="ARBA00022630"/>
    </source>
</evidence>
<dbReference type="Gene3D" id="3.50.50.60">
    <property type="entry name" value="FAD/NAD(P)-binding domain"/>
    <property type="match status" value="2"/>
</dbReference>
<comment type="cofactor">
    <cofactor evidence="1">
        <name>FAD</name>
        <dbReference type="ChEBI" id="CHEBI:57692"/>
    </cofactor>
</comment>
<feature type="domain" description="FAD/NAD(P)-binding" evidence="12">
    <location>
        <begin position="565"/>
        <end position="875"/>
    </location>
</feature>
<dbReference type="InterPro" id="IPR004099">
    <property type="entry name" value="Pyr_nucl-diS_OxRdtase_dimer"/>
</dbReference>
<comment type="similarity">
    <text evidence="2 9">Belongs to the class-I pyridine nucleotide-disulfide oxidoreductase family.</text>
</comment>
<evidence type="ECO:0000256" key="5">
    <source>
        <dbReference type="ARBA" id="ARBA00022857"/>
    </source>
</evidence>
<keyword evidence="5" id="KW-0521">NADP</keyword>
<dbReference type="PANTHER" id="PTHR43014:SF2">
    <property type="entry name" value="MERCURIC REDUCTASE"/>
    <property type="match status" value="1"/>
</dbReference>
<evidence type="ECO:0000256" key="7">
    <source>
        <dbReference type="ARBA" id="ARBA00023157"/>
    </source>
</evidence>
<dbReference type="SUPFAM" id="SSF51905">
    <property type="entry name" value="FAD/NAD(P)-binding domain"/>
    <property type="match status" value="1"/>
</dbReference>
<evidence type="ECO:0000256" key="10">
    <source>
        <dbReference type="SAM" id="MobiDB-lite"/>
    </source>
</evidence>
<keyword evidence="3 9" id="KW-0285">Flavoprotein</keyword>
<keyword evidence="4 9" id="KW-0274">FAD</keyword>
<dbReference type="InterPro" id="IPR016156">
    <property type="entry name" value="FAD/NAD-linked_Rdtase_dimer_sf"/>
</dbReference>
<name>A0ABP0PSB4_9DINO</name>
<keyword evidence="7" id="KW-1015">Disulfide bond</keyword>
<evidence type="ECO:0000259" key="11">
    <source>
        <dbReference type="Pfam" id="PF02852"/>
    </source>
</evidence>
<dbReference type="InterPro" id="IPR036188">
    <property type="entry name" value="FAD/NAD-bd_sf"/>
</dbReference>
<dbReference type="PROSITE" id="PS00076">
    <property type="entry name" value="PYRIDINE_REDOX_1"/>
    <property type="match status" value="1"/>
</dbReference>
<dbReference type="Pfam" id="PF07992">
    <property type="entry name" value="Pyr_redox_2"/>
    <property type="match status" value="1"/>
</dbReference>
<comment type="caution">
    <text evidence="13">The sequence shown here is derived from an EMBL/GenBank/DDBJ whole genome shotgun (WGS) entry which is preliminary data.</text>
</comment>
<accession>A0ABP0PSB4</accession>
<evidence type="ECO:0000259" key="12">
    <source>
        <dbReference type="Pfam" id="PF07992"/>
    </source>
</evidence>
<dbReference type="EMBL" id="CAXAMN010023596">
    <property type="protein sequence ID" value="CAK9078911.1"/>
    <property type="molecule type" value="Genomic_DNA"/>
</dbReference>
<evidence type="ECO:0000256" key="2">
    <source>
        <dbReference type="ARBA" id="ARBA00007532"/>
    </source>
</evidence>
<evidence type="ECO:0008006" key="15">
    <source>
        <dbReference type="Google" id="ProtNLM"/>
    </source>
</evidence>
<dbReference type="InterPro" id="IPR012999">
    <property type="entry name" value="Pyr_OxRdtase_I_AS"/>
</dbReference>
<dbReference type="Proteomes" id="UP001642484">
    <property type="component" value="Unassembled WGS sequence"/>
</dbReference>
<organism evidence="13 14">
    <name type="scientific">Durusdinium trenchii</name>
    <dbReference type="NCBI Taxonomy" id="1381693"/>
    <lineage>
        <taxon>Eukaryota</taxon>
        <taxon>Sar</taxon>
        <taxon>Alveolata</taxon>
        <taxon>Dinophyceae</taxon>
        <taxon>Suessiales</taxon>
        <taxon>Symbiodiniaceae</taxon>
        <taxon>Durusdinium</taxon>
    </lineage>
</organism>
<feature type="compositionally biased region" description="Basic and acidic residues" evidence="10">
    <location>
        <begin position="19"/>
        <end position="52"/>
    </location>
</feature>
<evidence type="ECO:0000256" key="9">
    <source>
        <dbReference type="RuleBase" id="RU003691"/>
    </source>
</evidence>
<evidence type="ECO:0000256" key="8">
    <source>
        <dbReference type="ARBA" id="ARBA00023284"/>
    </source>
</evidence>
<dbReference type="InterPro" id="IPR023753">
    <property type="entry name" value="FAD/NAD-binding_dom"/>
</dbReference>
<feature type="domain" description="Pyridine nucleotide-disulphide oxidoreductase dimerisation" evidence="11">
    <location>
        <begin position="914"/>
        <end position="1022"/>
    </location>
</feature>
<gene>
    <name evidence="13" type="ORF">CCMP2556_LOCUS38898</name>
</gene>
<feature type="region of interest" description="Disordered" evidence="10">
    <location>
        <begin position="1"/>
        <end position="114"/>
    </location>
</feature>
<evidence type="ECO:0000313" key="13">
    <source>
        <dbReference type="EMBL" id="CAK9078911.1"/>
    </source>
</evidence>
<dbReference type="Pfam" id="PF02852">
    <property type="entry name" value="Pyr_redox_dim"/>
    <property type="match status" value="1"/>
</dbReference>
<dbReference type="PRINTS" id="PR00368">
    <property type="entry name" value="FADPNR"/>
</dbReference>
<keyword evidence="14" id="KW-1185">Reference proteome</keyword>
<evidence type="ECO:0000313" key="14">
    <source>
        <dbReference type="Proteomes" id="UP001642484"/>
    </source>
</evidence>
<dbReference type="Gene3D" id="3.30.390.30">
    <property type="match status" value="1"/>
</dbReference>
<evidence type="ECO:0000256" key="1">
    <source>
        <dbReference type="ARBA" id="ARBA00001974"/>
    </source>
</evidence>
<dbReference type="SUPFAM" id="SSF55424">
    <property type="entry name" value="FAD/NAD-linked reductases, dimerisation (C-terminal) domain"/>
    <property type="match status" value="1"/>
</dbReference>
<dbReference type="PRINTS" id="PR00411">
    <property type="entry name" value="PNDRDTASEI"/>
</dbReference>
<dbReference type="PANTHER" id="PTHR43014">
    <property type="entry name" value="MERCURIC REDUCTASE"/>
    <property type="match status" value="1"/>
</dbReference>